<dbReference type="Gene3D" id="3.30.450.40">
    <property type="match status" value="1"/>
</dbReference>
<feature type="binding site" evidence="5">
    <location>
        <position position="412"/>
    </location>
    <ligand>
        <name>a divalent metal cation</name>
        <dbReference type="ChEBI" id="CHEBI:60240"/>
    </ligand>
</feature>
<dbReference type="GO" id="GO:0005509">
    <property type="term" value="F:calcium ion binding"/>
    <property type="evidence" value="ECO:0007669"/>
    <property type="project" value="TreeGrafter"/>
</dbReference>
<feature type="binding site" evidence="5">
    <location>
        <position position="281"/>
    </location>
    <ligand>
        <name>a divalent metal cation</name>
        <dbReference type="ChEBI" id="CHEBI:60240"/>
    </ligand>
</feature>
<feature type="binding site" evidence="5">
    <location>
        <position position="366"/>
    </location>
    <ligand>
        <name>substrate</name>
    </ligand>
</feature>
<dbReference type="Pfam" id="PF08450">
    <property type="entry name" value="SGL"/>
    <property type="match status" value="1"/>
</dbReference>
<dbReference type="InterPro" id="IPR005511">
    <property type="entry name" value="SMP-30"/>
</dbReference>
<feature type="binding site" evidence="5">
    <location>
        <position position="462"/>
    </location>
    <ligand>
        <name>a divalent metal cation</name>
        <dbReference type="ChEBI" id="CHEBI:60240"/>
    </ligand>
</feature>
<dbReference type="SUPFAM" id="SSF46785">
    <property type="entry name" value="Winged helix' DNA-binding domain"/>
    <property type="match status" value="1"/>
</dbReference>
<dbReference type="InterPro" id="IPR036388">
    <property type="entry name" value="WH-like_DNA-bd_sf"/>
</dbReference>
<dbReference type="InterPro" id="IPR005471">
    <property type="entry name" value="Tscrpt_reg_IclR_N"/>
</dbReference>
<accession>A0A6B0Y0H7</accession>
<comment type="caution">
    <text evidence="8">The sequence shown here is derived from an EMBL/GenBank/DDBJ whole genome shotgun (WGS) entry which is preliminary data.</text>
</comment>
<dbReference type="Pfam" id="PF01614">
    <property type="entry name" value="IclR_C"/>
    <property type="match status" value="1"/>
</dbReference>
<gene>
    <name evidence="8" type="ORF">F4Y60_04725</name>
</gene>
<dbReference type="SUPFAM" id="SSF55781">
    <property type="entry name" value="GAF domain-like"/>
    <property type="match status" value="1"/>
</dbReference>
<protein>
    <submittedName>
        <fullName evidence="8">Helix-turn-helix domain-containing protein</fullName>
    </submittedName>
</protein>
<organism evidence="8">
    <name type="scientific">Boseongicola sp. SB0664_bin_43</name>
    <dbReference type="NCBI Taxonomy" id="2604844"/>
    <lineage>
        <taxon>Bacteria</taxon>
        <taxon>Pseudomonadati</taxon>
        <taxon>Pseudomonadota</taxon>
        <taxon>Alphaproteobacteria</taxon>
        <taxon>Rhodobacterales</taxon>
        <taxon>Paracoccaceae</taxon>
        <taxon>Boseongicola</taxon>
    </lineage>
</organism>
<name>A0A6B0Y0H7_9RHOB</name>
<feature type="domain" description="IclR-ED" evidence="7">
    <location>
        <begin position="68"/>
        <end position="250"/>
    </location>
</feature>
<dbReference type="PANTHER" id="PTHR10907">
    <property type="entry name" value="REGUCALCIN"/>
    <property type="match status" value="1"/>
</dbReference>
<dbReference type="PANTHER" id="PTHR10907:SF47">
    <property type="entry name" value="REGUCALCIN"/>
    <property type="match status" value="1"/>
</dbReference>
<evidence type="ECO:0000259" key="6">
    <source>
        <dbReference type="PROSITE" id="PS51077"/>
    </source>
</evidence>
<proteinExistence type="inferred from homology"/>
<dbReference type="InterPro" id="IPR029016">
    <property type="entry name" value="GAF-like_dom_sf"/>
</dbReference>
<feature type="active site" description="Proton donor/acceptor" evidence="4">
    <location>
        <position position="462"/>
    </location>
</feature>
<keyword evidence="3" id="KW-0804">Transcription</keyword>
<evidence type="ECO:0000313" key="8">
    <source>
        <dbReference type="EMBL" id="MXY33389.1"/>
    </source>
</evidence>
<dbReference type="InterPro" id="IPR036390">
    <property type="entry name" value="WH_DNA-bd_sf"/>
</dbReference>
<dbReference type="Pfam" id="PF09339">
    <property type="entry name" value="HTH_IclR"/>
    <property type="match status" value="1"/>
</dbReference>
<dbReference type="InterPro" id="IPR014757">
    <property type="entry name" value="Tscrpt_reg_IclR_C"/>
</dbReference>
<evidence type="ECO:0000256" key="5">
    <source>
        <dbReference type="PIRSR" id="PIRSR605511-2"/>
    </source>
</evidence>
<sequence>MPAGAAALAKGLTILDLVADAGEPLRFAELLRRSDLPKPTFARILRTLVAYGLVAQDETRGTYSLGRRFLEMSHRVWDSFDLRAAAAPELARLSRELGETVALCKLDGDEAVYLDERSGDGLNVRVDSGRRVPLHCTAAGKALLAGLDPALVRGLLDRLDLRPMTPKTITERGQLHADLTLTRARGYAVSSEEHLEGVNSVACAVSGQDGSPVGALVALGPSNRLDQTRIHPAGRELMAAARRITGHAGAVAISPGPRPRGRHERTSGMACVLPWGAQLGEAPVWHPGERRLYWVDILHPAVYRFDPETGVNDFCDPGKLVSAILFGADGSKRVASQDGIETLDFENCRLSPYVDPENGFVRNRLNDAKVDPGGAIWVGSMCLDASKPSGGLYRVAPDGGVERKDSGITVANGLDWSPDFRTLYFVDTIPGRIYAYDFQPSTGFLSNKREFAAVPDDEGRPDGLCVDEEGGVWCAIWDGWRVNRYTPDGSLDRVLDLPVPRPTSVAFGGVNLETLYITSARTRLPATTLAEAPLSGGIFACTPGPIGLPAGQFQ</sequence>
<comment type="similarity">
    <text evidence="1">Belongs to the SMP-30/CGR1 family.</text>
</comment>
<dbReference type="EMBL" id="VXRY01000186">
    <property type="protein sequence ID" value="MXY33389.1"/>
    <property type="molecule type" value="Genomic_DNA"/>
</dbReference>
<keyword evidence="2" id="KW-0805">Transcription regulation</keyword>
<evidence type="ECO:0000256" key="2">
    <source>
        <dbReference type="ARBA" id="ARBA00023015"/>
    </source>
</evidence>
<dbReference type="Gene3D" id="2.120.10.30">
    <property type="entry name" value="TolB, C-terminal domain"/>
    <property type="match status" value="1"/>
</dbReference>
<dbReference type="PROSITE" id="PS51077">
    <property type="entry name" value="HTH_ICLR"/>
    <property type="match status" value="1"/>
</dbReference>
<dbReference type="SMART" id="SM00346">
    <property type="entry name" value="HTH_ICLR"/>
    <property type="match status" value="1"/>
</dbReference>
<evidence type="ECO:0000256" key="4">
    <source>
        <dbReference type="PIRSR" id="PIRSR605511-1"/>
    </source>
</evidence>
<dbReference type="GO" id="GO:0003677">
    <property type="term" value="F:DNA binding"/>
    <property type="evidence" value="ECO:0007669"/>
    <property type="project" value="InterPro"/>
</dbReference>
<dbReference type="InterPro" id="IPR011042">
    <property type="entry name" value="6-blade_b-propeller_TolB-like"/>
</dbReference>
<feature type="binding site" evidence="5">
    <location>
        <position position="364"/>
    </location>
    <ligand>
        <name>substrate</name>
    </ligand>
</feature>
<feature type="domain" description="HTH iclR-type" evidence="6">
    <location>
        <begin position="5"/>
        <end position="67"/>
    </location>
</feature>
<evidence type="ECO:0000256" key="3">
    <source>
        <dbReference type="ARBA" id="ARBA00023163"/>
    </source>
</evidence>
<keyword evidence="5" id="KW-0862">Zinc</keyword>
<dbReference type="InterPro" id="IPR013658">
    <property type="entry name" value="SGL"/>
</dbReference>
<dbReference type="GO" id="GO:0019853">
    <property type="term" value="P:L-ascorbic acid biosynthetic process"/>
    <property type="evidence" value="ECO:0007669"/>
    <property type="project" value="TreeGrafter"/>
</dbReference>
<dbReference type="GO" id="GO:0004341">
    <property type="term" value="F:gluconolactonase activity"/>
    <property type="evidence" value="ECO:0007669"/>
    <property type="project" value="TreeGrafter"/>
</dbReference>
<evidence type="ECO:0000256" key="1">
    <source>
        <dbReference type="ARBA" id="ARBA00008853"/>
    </source>
</evidence>
<dbReference type="SUPFAM" id="SSF63829">
    <property type="entry name" value="Calcium-dependent phosphotriesterase"/>
    <property type="match status" value="1"/>
</dbReference>
<reference evidence="8" key="1">
    <citation type="submission" date="2019-09" db="EMBL/GenBank/DDBJ databases">
        <title>Characterisation of the sponge microbiome using genome-centric metagenomics.</title>
        <authorList>
            <person name="Engelberts J.P."/>
            <person name="Robbins S.J."/>
            <person name="De Goeij J.M."/>
            <person name="Aranda M."/>
            <person name="Bell S.C."/>
            <person name="Webster N.S."/>
        </authorList>
    </citation>
    <scope>NUCLEOTIDE SEQUENCE</scope>
    <source>
        <strain evidence="8">SB0664_bin_43</strain>
    </source>
</reference>
<dbReference type="AlphaFoldDB" id="A0A6B0Y0H7"/>
<dbReference type="PROSITE" id="PS51078">
    <property type="entry name" value="ICLR_ED"/>
    <property type="match status" value="1"/>
</dbReference>
<dbReference type="PRINTS" id="PR01790">
    <property type="entry name" value="SMP30FAMILY"/>
</dbReference>
<dbReference type="Gene3D" id="1.10.10.10">
    <property type="entry name" value="Winged helix-like DNA-binding domain superfamily/Winged helix DNA-binding domain"/>
    <property type="match status" value="1"/>
</dbReference>
<comment type="cofactor">
    <cofactor evidence="5">
        <name>Zn(2+)</name>
        <dbReference type="ChEBI" id="CHEBI:29105"/>
    </cofactor>
    <text evidence="5">Binds 1 divalent metal cation per subunit.</text>
</comment>
<dbReference type="GO" id="GO:0006355">
    <property type="term" value="P:regulation of DNA-templated transcription"/>
    <property type="evidence" value="ECO:0007669"/>
    <property type="project" value="InterPro"/>
</dbReference>
<keyword evidence="5" id="KW-0479">Metal-binding</keyword>
<evidence type="ECO:0000259" key="7">
    <source>
        <dbReference type="PROSITE" id="PS51078"/>
    </source>
</evidence>
<feature type="binding site" evidence="5">
    <location>
        <position position="384"/>
    </location>
    <ligand>
        <name>substrate</name>
    </ligand>
</feature>